<name>A0AAN7AZI2_9PEZI</name>
<evidence type="ECO:0000313" key="9">
    <source>
        <dbReference type="EMBL" id="KAK4204714.1"/>
    </source>
</evidence>
<evidence type="ECO:0000256" key="6">
    <source>
        <dbReference type="SAM" id="MobiDB-lite"/>
    </source>
</evidence>
<feature type="transmembrane region" description="Helical" evidence="7">
    <location>
        <begin position="118"/>
        <end position="140"/>
    </location>
</feature>
<evidence type="ECO:0000256" key="5">
    <source>
        <dbReference type="ARBA" id="ARBA00038359"/>
    </source>
</evidence>
<feature type="transmembrane region" description="Helical" evidence="7">
    <location>
        <begin position="83"/>
        <end position="106"/>
    </location>
</feature>
<keyword evidence="10" id="KW-1185">Reference proteome</keyword>
<evidence type="ECO:0000259" key="8">
    <source>
        <dbReference type="Pfam" id="PF20684"/>
    </source>
</evidence>
<feature type="domain" description="Rhodopsin" evidence="8">
    <location>
        <begin position="3"/>
        <end position="181"/>
    </location>
</feature>
<comment type="subcellular location">
    <subcellularLocation>
        <location evidence="1">Membrane</location>
        <topology evidence="1">Multi-pass membrane protein</topology>
    </subcellularLocation>
</comment>
<keyword evidence="2 7" id="KW-0812">Transmembrane</keyword>
<feature type="region of interest" description="Disordered" evidence="6">
    <location>
        <begin position="353"/>
        <end position="373"/>
    </location>
</feature>
<protein>
    <recommendedName>
        <fullName evidence="8">Rhodopsin domain-containing protein</fullName>
    </recommendedName>
</protein>
<dbReference type="PANTHER" id="PTHR33048">
    <property type="entry name" value="PTH11-LIKE INTEGRAL MEMBRANE PROTEIN (AFU_ORTHOLOGUE AFUA_5G11245)"/>
    <property type="match status" value="1"/>
</dbReference>
<accession>A0AAN7AZI2</accession>
<dbReference type="Proteomes" id="UP001303160">
    <property type="component" value="Unassembled WGS sequence"/>
</dbReference>
<proteinExistence type="inferred from homology"/>
<evidence type="ECO:0000256" key="3">
    <source>
        <dbReference type="ARBA" id="ARBA00022989"/>
    </source>
</evidence>
<feature type="transmembrane region" description="Helical" evidence="7">
    <location>
        <begin position="6"/>
        <end position="25"/>
    </location>
</feature>
<dbReference type="Pfam" id="PF20684">
    <property type="entry name" value="Fung_rhodopsin"/>
    <property type="match status" value="1"/>
</dbReference>
<evidence type="ECO:0000313" key="10">
    <source>
        <dbReference type="Proteomes" id="UP001303160"/>
    </source>
</evidence>
<gene>
    <name evidence="9" type="ORF">QBC40DRAFT_164105</name>
</gene>
<evidence type="ECO:0000256" key="4">
    <source>
        <dbReference type="ARBA" id="ARBA00023136"/>
    </source>
</evidence>
<evidence type="ECO:0000256" key="7">
    <source>
        <dbReference type="SAM" id="Phobius"/>
    </source>
</evidence>
<feature type="transmembrane region" description="Helical" evidence="7">
    <location>
        <begin position="155"/>
        <end position="179"/>
    </location>
</feature>
<dbReference type="InterPro" id="IPR049326">
    <property type="entry name" value="Rhodopsin_dom_fungi"/>
</dbReference>
<feature type="transmembrane region" description="Helical" evidence="7">
    <location>
        <begin position="32"/>
        <end position="63"/>
    </location>
</feature>
<evidence type="ECO:0000256" key="1">
    <source>
        <dbReference type="ARBA" id="ARBA00004141"/>
    </source>
</evidence>
<keyword evidence="4 7" id="KW-0472">Membrane</keyword>
<organism evidence="9 10">
    <name type="scientific">Triangularia verruculosa</name>
    <dbReference type="NCBI Taxonomy" id="2587418"/>
    <lineage>
        <taxon>Eukaryota</taxon>
        <taxon>Fungi</taxon>
        <taxon>Dikarya</taxon>
        <taxon>Ascomycota</taxon>
        <taxon>Pezizomycotina</taxon>
        <taxon>Sordariomycetes</taxon>
        <taxon>Sordariomycetidae</taxon>
        <taxon>Sordariales</taxon>
        <taxon>Podosporaceae</taxon>
        <taxon>Triangularia</taxon>
    </lineage>
</organism>
<feature type="compositionally biased region" description="Gly residues" evidence="6">
    <location>
        <begin position="390"/>
        <end position="405"/>
    </location>
</feature>
<dbReference type="GO" id="GO:0016020">
    <property type="term" value="C:membrane"/>
    <property type="evidence" value="ECO:0007669"/>
    <property type="project" value="UniProtKB-SubCell"/>
</dbReference>
<dbReference type="AlphaFoldDB" id="A0AAN7AZI2"/>
<comment type="similarity">
    <text evidence="5">Belongs to the SAT4 family.</text>
</comment>
<dbReference type="InterPro" id="IPR052337">
    <property type="entry name" value="SAT4-like"/>
</dbReference>
<comment type="caution">
    <text evidence="9">The sequence shown here is derived from an EMBL/GenBank/DDBJ whole genome shotgun (WGS) entry which is preliminary data.</text>
</comment>
<reference evidence="9" key="1">
    <citation type="journal article" date="2023" name="Mol. Phylogenet. Evol.">
        <title>Genome-scale phylogeny and comparative genomics of the fungal order Sordariales.</title>
        <authorList>
            <person name="Hensen N."/>
            <person name="Bonometti L."/>
            <person name="Westerberg I."/>
            <person name="Brannstrom I.O."/>
            <person name="Guillou S."/>
            <person name="Cros-Aarteil S."/>
            <person name="Calhoun S."/>
            <person name="Haridas S."/>
            <person name="Kuo A."/>
            <person name="Mondo S."/>
            <person name="Pangilinan J."/>
            <person name="Riley R."/>
            <person name="LaButti K."/>
            <person name="Andreopoulos B."/>
            <person name="Lipzen A."/>
            <person name="Chen C."/>
            <person name="Yan M."/>
            <person name="Daum C."/>
            <person name="Ng V."/>
            <person name="Clum A."/>
            <person name="Steindorff A."/>
            <person name="Ohm R.A."/>
            <person name="Martin F."/>
            <person name="Silar P."/>
            <person name="Natvig D.O."/>
            <person name="Lalanne C."/>
            <person name="Gautier V."/>
            <person name="Ament-Velasquez S.L."/>
            <person name="Kruys A."/>
            <person name="Hutchinson M.I."/>
            <person name="Powell A.J."/>
            <person name="Barry K."/>
            <person name="Miller A.N."/>
            <person name="Grigoriev I.V."/>
            <person name="Debuchy R."/>
            <person name="Gladieux P."/>
            <person name="Hiltunen Thoren M."/>
            <person name="Johannesson H."/>
        </authorList>
    </citation>
    <scope>NUCLEOTIDE SEQUENCE</scope>
    <source>
        <strain evidence="9">CBS 315.58</strain>
    </source>
</reference>
<dbReference type="EMBL" id="MU863880">
    <property type="protein sequence ID" value="KAK4204714.1"/>
    <property type="molecule type" value="Genomic_DNA"/>
</dbReference>
<evidence type="ECO:0000256" key="2">
    <source>
        <dbReference type="ARBA" id="ARBA00022692"/>
    </source>
</evidence>
<sequence length="442" mass="46771">MGESFYLAILALTKISILCFYLRIFSQPTFRVITFIVMTWVGLSGVIFVFCQIFQCIPIPYIWEGWRKGEFGPFTCLDINTLGYTTAAFSIAQDIVILVMPLPLLIKLNVSVRSKIGIMVMFSLGIFVLITSCVRLWALYDFGDSVNPTWDYTNALIWTGLEVGVSIIVTSLPAIRVLLSRRGGNLLGGSRSTALAMRGVLGSETTSSFGNTTTVVASWHTMPPHLKRISSVSRISSIKVGDETRADVERQGRGLGVVDLDGSKPELGYMMTGGNGEPDKELRRPWSDVSVGNSTVVGSESDFEGPGDRDCGWPLKNKAVLGGAGGGGTGGQGQKLSHMLSIDEILTCSGGGQERGLTTHGSTGSRLSNKRSCDSEGSGYSLSTFSCGGSTSGGQESGHGSGSGSGSVMSGDGRDSRNGTGSRCGSGSGSYFEGDGVLDRES</sequence>
<reference evidence="9" key="2">
    <citation type="submission" date="2023-05" db="EMBL/GenBank/DDBJ databases">
        <authorList>
            <consortium name="Lawrence Berkeley National Laboratory"/>
            <person name="Steindorff A."/>
            <person name="Hensen N."/>
            <person name="Bonometti L."/>
            <person name="Westerberg I."/>
            <person name="Brannstrom I.O."/>
            <person name="Guillou S."/>
            <person name="Cros-Aarteil S."/>
            <person name="Calhoun S."/>
            <person name="Haridas S."/>
            <person name="Kuo A."/>
            <person name="Mondo S."/>
            <person name="Pangilinan J."/>
            <person name="Riley R."/>
            <person name="Labutti K."/>
            <person name="Andreopoulos B."/>
            <person name="Lipzen A."/>
            <person name="Chen C."/>
            <person name="Yanf M."/>
            <person name="Daum C."/>
            <person name="Ng V."/>
            <person name="Clum A."/>
            <person name="Ohm R."/>
            <person name="Martin F."/>
            <person name="Silar P."/>
            <person name="Natvig D."/>
            <person name="Lalanne C."/>
            <person name="Gautier V."/>
            <person name="Ament-Velasquez S.L."/>
            <person name="Kruys A."/>
            <person name="Hutchinson M.I."/>
            <person name="Powell A.J."/>
            <person name="Barry K."/>
            <person name="Miller A.N."/>
            <person name="Grigoriev I.V."/>
            <person name="Debuchy R."/>
            <person name="Gladieux P."/>
            <person name="Thoren M.H."/>
            <person name="Johannesson H."/>
        </authorList>
    </citation>
    <scope>NUCLEOTIDE SEQUENCE</scope>
    <source>
        <strain evidence="9">CBS 315.58</strain>
    </source>
</reference>
<dbReference type="PANTHER" id="PTHR33048:SF143">
    <property type="entry name" value="EXTRACELLULAR MEMBRANE PROTEIN CFEM DOMAIN-CONTAINING PROTEIN-RELATED"/>
    <property type="match status" value="1"/>
</dbReference>
<feature type="region of interest" description="Disordered" evidence="6">
    <location>
        <begin position="387"/>
        <end position="442"/>
    </location>
</feature>
<keyword evidence="3 7" id="KW-1133">Transmembrane helix</keyword>